<dbReference type="Pfam" id="PF00675">
    <property type="entry name" value="Peptidase_M16"/>
    <property type="match status" value="1"/>
</dbReference>
<evidence type="ECO:0000256" key="7">
    <source>
        <dbReference type="ARBA" id="ARBA00030006"/>
    </source>
</evidence>
<dbReference type="RefSeq" id="XP_018707413.1">
    <property type="nucleotide sequence ID" value="XM_018845690.1"/>
</dbReference>
<evidence type="ECO:0000256" key="9">
    <source>
        <dbReference type="ARBA" id="ARBA00083075"/>
    </source>
</evidence>
<dbReference type="PANTHER" id="PTHR11851">
    <property type="entry name" value="METALLOPROTEASE"/>
    <property type="match status" value="1"/>
</dbReference>
<dbReference type="SUPFAM" id="SSF63411">
    <property type="entry name" value="LuxS/MPP-like metallohydrolase"/>
    <property type="match status" value="2"/>
</dbReference>
<dbReference type="STRING" id="1081104.A0A162JNM1"/>
<dbReference type="PROSITE" id="PS00143">
    <property type="entry name" value="INSULINASE"/>
    <property type="match status" value="1"/>
</dbReference>
<dbReference type="AlphaFoldDB" id="A0A162JNM1"/>
<keyword evidence="6" id="KW-0496">Mitochondrion</keyword>
<gene>
    <name evidence="14" type="ORF">ISF_02083</name>
</gene>
<comment type="subcellular location">
    <subcellularLocation>
        <location evidence="2">Mitochondrion matrix</location>
    </subcellularLocation>
</comment>
<dbReference type="GO" id="GO:0004222">
    <property type="term" value="F:metalloendopeptidase activity"/>
    <property type="evidence" value="ECO:0007669"/>
    <property type="project" value="InterPro"/>
</dbReference>
<evidence type="ECO:0000256" key="1">
    <source>
        <dbReference type="ARBA" id="ARBA00002123"/>
    </source>
</evidence>
<keyword evidence="15" id="KW-1185">Reference proteome</keyword>
<evidence type="ECO:0000256" key="8">
    <source>
        <dbReference type="ARBA" id="ARBA00032315"/>
    </source>
</evidence>
<dbReference type="FunFam" id="3.30.830.10:FF:000023">
    <property type="entry name" value="Mitochondrial processing peptidase alpha subunit"/>
    <property type="match status" value="1"/>
</dbReference>
<protein>
    <recommendedName>
        <fullName evidence="4">Mitochondrial-processing peptidase subunit alpha</fullName>
    </recommendedName>
    <alternativeName>
        <fullName evidence="7">Alpha-MPP</fullName>
    </alternativeName>
    <alternativeName>
        <fullName evidence="8">Inactive zinc metalloprotease alpha</fullName>
    </alternativeName>
    <alternativeName>
        <fullName evidence="9">Matrix processing peptidase</fullName>
    </alternativeName>
</protein>
<evidence type="ECO:0000256" key="6">
    <source>
        <dbReference type="ARBA" id="ARBA00023128"/>
    </source>
</evidence>
<dbReference type="PANTHER" id="PTHR11851:SF49">
    <property type="entry name" value="MITOCHONDRIAL-PROCESSING PEPTIDASE SUBUNIT ALPHA"/>
    <property type="match status" value="1"/>
</dbReference>
<dbReference type="InterPro" id="IPR007863">
    <property type="entry name" value="Peptidase_M16_C"/>
</dbReference>
<comment type="similarity">
    <text evidence="3 10">Belongs to the peptidase M16 family.</text>
</comment>
<dbReference type="GeneID" id="30018375"/>
<feature type="region of interest" description="Disordered" evidence="11">
    <location>
        <begin position="265"/>
        <end position="291"/>
    </location>
</feature>
<dbReference type="Pfam" id="PF05193">
    <property type="entry name" value="Peptidase_M16_C"/>
    <property type="match status" value="1"/>
</dbReference>
<evidence type="ECO:0000259" key="12">
    <source>
        <dbReference type="Pfam" id="PF00675"/>
    </source>
</evidence>
<dbReference type="Gene3D" id="3.30.830.10">
    <property type="entry name" value="Metalloenzyme, LuxS/M16 peptidase-like"/>
    <property type="match status" value="2"/>
</dbReference>
<name>A0A162JNM1_CORFA</name>
<dbReference type="FunFam" id="3.30.830.10:FF:000032">
    <property type="entry name" value="Mitochondrial processing peptidase, alpha subunit"/>
    <property type="match status" value="1"/>
</dbReference>
<comment type="function">
    <text evidence="1">Substrate recognition and binding subunit of the essential mitochondrial processing protease (MPP), which cleaves the mitochondrial sequence off newly imported precursors proteins.</text>
</comment>
<evidence type="ECO:0000256" key="10">
    <source>
        <dbReference type="RuleBase" id="RU004447"/>
    </source>
</evidence>
<dbReference type="InterPro" id="IPR050361">
    <property type="entry name" value="MPP/UQCRC_Complex"/>
</dbReference>
<evidence type="ECO:0000313" key="14">
    <source>
        <dbReference type="EMBL" id="OAA71532.1"/>
    </source>
</evidence>
<dbReference type="GO" id="GO:0006627">
    <property type="term" value="P:protein processing involved in protein targeting to mitochondrion"/>
    <property type="evidence" value="ECO:0007669"/>
    <property type="project" value="TreeGrafter"/>
</dbReference>
<reference evidence="14 15" key="1">
    <citation type="journal article" date="2016" name="Genome Biol. Evol.">
        <title>Divergent and convergent evolution of fungal pathogenicity.</title>
        <authorList>
            <person name="Shang Y."/>
            <person name="Xiao G."/>
            <person name="Zheng P."/>
            <person name="Cen K."/>
            <person name="Zhan S."/>
            <person name="Wang C."/>
        </authorList>
    </citation>
    <scope>NUCLEOTIDE SEQUENCE [LARGE SCALE GENOMIC DNA]</scope>
    <source>
        <strain evidence="14 15">ARSEF 2679</strain>
    </source>
</reference>
<organism evidence="14 15">
    <name type="scientific">Cordyceps fumosorosea (strain ARSEF 2679)</name>
    <name type="common">Isaria fumosorosea</name>
    <dbReference type="NCBI Taxonomy" id="1081104"/>
    <lineage>
        <taxon>Eukaryota</taxon>
        <taxon>Fungi</taxon>
        <taxon>Dikarya</taxon>
        <taxon>Ascomycota</taxon>
        <taxon>Pezizomycotina</taxon>
        <taxon>Sordariomycetes</taxon>
        <taxon>Hypocreomycetidae</taxon>
        <taxon>Hypocreales</taxon>
        <taxon>Cordycipitaceae</taxon>
        <taxon>Cordyceps</taxon>
    </lineage>
</organism>
<sequence length="561" mass="59918">MLRQLAARLPLGNRASIAPRSSTAAATALRRTTGLSLPKRTMATVSVEGIPKEPTDLDQITTLPNGLRVASEALPGSFAGVGVYVEGGSRFEDASLRGVSHIMDRLAFKSTAARSADAMLERVEALGGNFQCASSRESMMYQAATFNAAVPQAVELLADTIREPRLTAEEVAEQIETARYEIAEIWGKPELILPELVHTAAYRDNTLGNPLLCPEERLAEIDRDTVLRYRERFYRPERMVLAFAGVEHEVAVDLARQFFGDMATTASASSSRRGSESSIAASTSSTSSASSSSAAASFSTSASSHAAHTTTSYSPAYPPSRYTGGFLTLPAQPPSLHKTNFTHVHLAFEGLPVASPDIYALATLQTLLGGGGSFSAGGPGKGMYSRLYTNVLNQHGWVESCVAFNHSYTDSGLFGVSASCLPGHTSAVLDVVCQELRALPLEAGLSRLGEAEVARAKNQLRSSLLMNLESRMVELEDLGRSVQVHGKKVPVREMCAKIEALTVADLRRVAREVLGGMAGGGGSGAPTVVLQEAQAYGLTSHTMTWDQIQDRIDGWKLGRKP</sequence>
<proteinExistence type="inferred from homology"/>
<dbReference type="InterPro" id="IPR001431">
    <property type="entry name" value="Pept_M16_Zn_BS"/>
</dbReference>
<feature type="domain" description="Peptidase M16 N-terminal" evidence="12">
    <location>
        <begin position="68"/>
        <end position="215"/>
    </location>
</feature>
<feature type="domain" description="Peptidase M16 C-terminal" evidence="13">
    <location>
        <begin position="221"/>
        <end position="460"/>
    </location>
</feature>
<dbReference type="InterPro" id="IPR011249">
    <property type="entry name" value="Metalloenz_LuxS/M16"/>
</dbReference>
<evidence type="ECO:0000256" key="4">
    <source>
        <dbReference type="ARBA" id="ARBA00016741"/>
    </source>
</evidence>
<dbReference type="InterPro" id="IPR011765">
    <property type="entry name" value="Pept_M16_N"/>
</dbReference>
<evidence type="ECO:0000256" key="11">
    <source>
        <dbReference type="SAM" id="MobiDB-lite"/>
    </source>
</evidence>
<keyword evidence="5" id="KW-0809">Transit peptide</keyword>
<dbReference type="GO" id="GO:0046872">
    <property type="term" value="F:metal ion binding"/>
    <property type="evidence" value="ECO:0007669"/>
    <property type="project" value="InterPro"/>
</dbReference>
<dbReference type="EMBL" id="AZHB01000003">
    <property type="protein sequence ID" value="OAA71532.1"/>
    <property type="molecule type" value="Genomic_DNA"/>
</dbReference>
<evidence type="ECO:0000256" key="2">
    <source>
        <dbReference type="ARBA" id="ARBA00004305"/>
    </source>
</evidence>
<dbReference type="OrthoDB" id="277191at2759"/>
<dbReference type="GO" id="GO:0005759">
    <property type="term" value="C:mitochondrial matrix"/>
    <property type="evidence" value="ECO:0007669"/>
    <property type="project" value="UniProtKB-SubCell"/>
</dbReference>
<dbReference type="Proteomes" id="UP000076744">
    <property type="component" value="Unassembled WGS sequence"/>
</dbReference>
<evidence type="ECO:0000259" key="13">
    <source>
        <dbReference type="Pfam" id="PF05193"/>
    </source>
</evidence>
<evidence type="ECO:0000256" key="3">
    <source>
        <dbReference type="ARBA" id="ARBA00007261"/>
    </source>
</evidence>
<accession>A0A162JNM1</accession>
<evidence type="ECO:0000313" key="15">
    <source>
        <dbReference type="Proteomes" id="UP000076744"/>
    </source>
</evidence>
<evidence type="ECO:0000256" key="5">
    <source>
        <dbReference type="ARBA" id="ARBA00022946"/>
    </source>
</evidence>
<comment type="caution">
    <text evidence="14">The sequence shown here is derived from an EMBL/GenBank/DDBJ whole genome shotgun (WGS) entry which is preliminary data.</text>
</comment>